<protein>
    <submittedName>
        <fullName evidence="2">Uncharacterized protein</fullName>
    </submittedName>
</protein>
<gene>
    <name evidence="2" type="ORF">H9Q81_09205</name>
</gene>
<dbReference type="KEGG" id="fho:H9Q81_09205"/>
<organism evidence="2 3">
    <name type="scientific">Fusobacterium hominis</name>
    <dbReference type="NCBI Taxonomy" id="2764326"/>
    <lineage>
        <taxon>Bacteria</taxon>
        <taxon>Fusobacteriati</taxon>
        <taxon>Fusobacteriota</taxon>
        <taxon>Fusobacteriia</taxon>
        <taxon>Fusobacteriales</taxon>
        <taxon>Fusobacteriaceae</taxon>
        <taxon>Fusobacterium</taxon>
    </lineage>
</organism>
<dbReference type="AlphaFoldDB" id="A0A7G9GW95"/>
<reference evidence="2 3" key="1">
    <citation type="submission" date="2020-08" db="EMBL/GenBank/DDBJ databases">
        <authorList>
            <person name="Liu C."/>
            <person name="Sun Q."/>
        </authorList>
    </citation>
    <scope>NUCLEOTIDE SEQUENCE [LARGE SCALE GENOMIC DNA]</scope>
    <source>
        <strain evidence="2 3">NSJ-57</strain>
    </source>
</reference>
<sequence>MKKILAGLFLSMSMMSFAGVVQDHGKEYLTAIKTYDKDNNIRFKAVFPKISFTMRKRDVLKAMLKIGTTTTIGQFERNGIFDADRKQVITLKRKADGLLIQNRNISMFVTEKELEKVR</sequence>
<feature type="signal peptide" evidence="1">
    <location>
        <begin position="1"/>
        <end position="18"/>
    </location>
</feature>
<feature type="chain" id="PRO_5028992489" evidence="1">
    <location>
        <begin position="19"/>
        <end position="118"/>
    </location>
</feature>
<proteinExistence type="predicted"/>
<accession>A0A7G9GW95</accession>
<dbReference type="EMBL" id="CP060637">
    <property type="protein sequence ID" value="QNM15077.1"/>
    <property type="molecule type" value="Genomic_DNA"/>
</dbReference>
<keyword evidence="3" id="KW-1185">Reference proteome</keyword>
<evidence type="ECO:0000313" key="2">
    <source>
        <dbReference type="EMBL" id="QNM15077.1"/>
    </source>
</evidence>
<evidence type="ECO:0000313" key="3">
    <source>
        <dbReference type="Proteomes" id="UP000515913"/>
    </source>
</evidence>
<evidence type="ECO:0000256" key="1">
    <source>
        <dbReference type="SAM" id="SignalP"/>
    </source>
</evidence>
<name>A0A7G9GW95_9FUSO</name>
<dbReference type="Proteomes" id="UP000515913">
    <property type="component" value="Chromosome"/>
</dbReference>
<dbReference type="RefSeq" id="WP_187422828.1">
    <property type="nucleotide sequence ID" value="NZ_CP060637.1"/>
</dbReference>
<keyword evidence="1" id="KW-0732">Signal</keyword>